<comment type="similarity">
    <text evidence="2">Belongs to the HAD-like hydrolase superfamily. CbbY/CbbZ/Gph/YieH family.</text>
</comment>
<dbReference type="AlphaFoldDB" id="A0A1T4JWH9"/>
<dbReference type="EMBL" id="FUWJ01000001">
    <property type="protein sequence ID" value="SJZ34494.1"/>
    <property type="molecule type" value="Genomic_DNA"/>
</dbReference>
<proteinExistence type="inferred from homology"/>
<evidence type="ECO:0000256" key="4">
    <source>
        <dbReference type="ARBA" id="ARBA00022842"/>
    </source>
</evidence>
<dbReference type="PANTHER" id="PTHR46193:SF10">
    <property type="entry name" value="6-PHOSPHOGLUCONATE PHOSPHATASE"/>
    <property type="match status" value="1"/>
</dbReference>
<reference evidence="6" key="1">
    <citation type="submission" date="2017-02" db="EMBL/GenBank/DDBJ databases">
        <authorList>
            <person name="Varghese N."/>
            <person name="Submissions S."/>
        </authorList>
    </citation>
    <scope>NUCLEOTIDE SEQUENCE [LARGE SCALE GENOMIC DNA]</scope>
    <source>
        <strain evidence="6">ATCC 27094</strain>
    </source>
</reference>
<keyword evidence="6" id="KW-1185">Reference proteome</keyword>
<accession>A0A1T4JWH9</accession>
<dbReference type="NCBIfam" id="TIGR01509">
    <property type="entry name" value="HAD-SF-IA-v3"/>
    <property type="match status" value="1"/>
</dbReference>
<evidence type="ECO:0000256" key="3">
    <source>
        <dbReference type="ARBA" id="ARBA00022723"/>
    </source>
</evidence>
<protein>
    <submittedName>
        <fullName evidence="5">Haloacid dehalogenase superfamily, subfamily IA, variant 3 with third motif having DD or ED</fullName>
    </submittedName>
</protein>
<dbReference type="SFLD" id="SFLDG01135">
    <property type="entry name" value="C1.5.6:_HAD__Beta-PGM__Phospha"/>
    <property type="match status" value="1"/>
</dbReference>
<organism evidence="5 6">
    <name type="scientific">Enhydrobacter aerosaccus</name>
    <dbReference type="NCBI Taxonomy" id="225324"/>
    <lineage>
        <taxon>Bacteria</taxon>
        <taxon>Pseudomonadati</taxon>
        <taxon>Pseudomonadota</taxon>
        <taxon>Alphaproteobacteria</taxon>
        <taxon>Hyphomicrobiales</taxon>
        <taxon>Enhydrobacter</taxon>
    </lineage>
</organism>
<dbReference type="GO" id="GO:0003824">
    <property type="term" value="F:catalytic activity"/>
    <property type="evidence" value="ECO:0007669"/>
    <property type="project" value="UniProtKB-ARBA"/>
</dbReference>
<dbReference type="CDD" id="cd07526">
    <property type="entry name" value="HAD_BPGM_like"/>
    <property type="match status" value="1"/>
</dbReference>
<dbReference type="Proteomes" id="UP000190092">
    <property type="component" value="Unassembled WGS sequence"/>
</dbReference>
<dbReference type="Gene3D" id="1.10.150.240">
    <property type="entry name" value="Putative phosphatase, domain 2"/>
    <property type="match status" value="1"/>
</dbReference>
<evidence type="ECO:0000313" key="6">
    <source>
        <dbReference type="Proteomes" id="UP000190092"/>
    </source>
</evidence>
<comment type="cofactor">
    <cofactor evidence="1">
        <name>Mg(2+)</name>
        <dbReference type="ChEBI" id="CHEBI:18420"/>
    </cofactor>
</comment>
<dbReference type="InterPro" id="IPR023198">
    <property type="entry name" value="PGP-like_dom2"/>
</dbReference>
<sequence>MLVIFDCDGVLVDSEPLANASFSKALKAVGLDWSVEETMRRLMGRSLKSCVEIVEAEIGGKLPDDFLEKMQTVTYESFRQAPLQPVPGVKDAILQLQAAGLATCVASSGAVEKMRFTLGLTGLWDLFDGHVFSSSQVPRGKPFPDLFLHAAIEMNEQPFECVVVEDSVPGVQAARAAGMRVLAYTGAPHADRDALGAAGGFLFDDMAQLPKLVLQ</sequence>
<dbReference type="Pfam" id="PF00702">
    <property type="entry name" value="Hydrolase"/>
    <property type="match status" value="1"/>
</dbReference>
<gene>
    <name evidence="5" type="ORF">SAMN02745126_00532</name>
</gene>
<dbReference type="GO" id="GO:0046872">
    <property type="term" value="F:metal ion binding"/>
    <property type="evidence" value="ECO:0007669"/>
    <property type="project" value="UniProtKB-KW"/>
</dbReference>
<dbReference type="InterPro" id="IPR036412">
    <property type="entry name" value="HAD-like_sf"/>
</dbReference>
<dbReference type="Gene3D" id="3.40.50.1000">
    <property type="entry name" value="HAD superfamily/HAD-like"/>
    <property type="match status" value="1"/>
</dbReference>
<dbReference type="SUPFAM" id="SSF56784">
    <property type="entry name" value="HAD-like"/>
    <property type="match status" value="1"/>
</dbReference>
<dbReference type="PANTHER" id="PTHR46193">
    <property type="entry name" value="6-PHOSPHOGLUCONATE PHOSPHATASE"/>
    <property type="match status" value="1"/>
</dbReference>
<dbReference type="InterPro" id="IPR023214">
    <property type="entry name" value="HAD_sf"/>
</dbReference>
<dbReference type="InterPro" id="IPR006439">
    <property type="entry name" value="HAD-SF_hydro_IA"/>
</dbReference>
<name>A0A1T4JWH9_9HYPH</name>
<dbReference type="OrthoDB" id="9797743at2"/>
<dbReference type="InterPro" id="IPR051600">
    <property type="entry name" value="Beta-PGM-like"/>
</dbReference>
<evidence type="ECO:0000256" key="2">
    <source>
        <dbReference type="ARBA" id="ARBA00006171"/>
    </source>
</evidence>
<evidence type="ECO:0000313" key="5">
    <source>
        <dbReference type="EMBL" id="SJZ34494.1"/>
    </source>
</evidence>
<keyword evidence="4" id="KW-0460">Magnesium</keyword>
<dbReference type="SFLD" id="SFLDG01129">
    <property type="entry name" value="C1.5:_HAD__Beta-PGM__Phosphata"/>
    <property type="match status" value="1"/>
</dbReference>
<dbReference type="STRING" id="225324.SAMN02745126_00532"/>
<keyword evidence="3" id="KW-0479">Metal-binding</keyword>
<dbReference type="SFLD" id="SFLDS00003">
    <property type="entry name" value="Haloacid_Dehalogenase"/>
    <property type="match status" value="1"/>
</dbReference>
<dbReference type="RefSeq" id="WP_085932260.1">
    <property type="nucleotide sequence ID" value="NZ_FUWJ01000001.1"/>
</dbReference>
<evidence type="ECO:0000256" key="1">
    <source>
        <dbReference type="ARBA" id="ARBA00001946"/>
    </source>
</evidence>